<proteinExistence type="predicted"/>
<dbReference type="InterPro" id="IPR023210">
    <property type="entry name" value="NADP_OxRdtase_dom"/>
</dbReference>
<feature type="domain" description="NADP-dependent oxidoreductase" evidence="1">
    <location>
        <begin position="67"/>
        <end position="310"/>
    </location>
</feature>
<dbReference type="Gene3D" id="3.20.20.100">
    <property type="entry name" value="NADP-dependent oxidoreductase domain"/>
    <property type="match status" value="1"/>
</dbReference>
<dbReference type="EMBL" id="PYAL01000001">
    <property type="protein sequence ID" value="RXN93157.1"/>
    <property type="molecule type" value="Genomic_DNA"/>
</dbReference>
<evidence type="ECO:0000313" key="2">
    <source>
        <dbReference type="EMBL" id="RXN93157.1"/>
    </source>
</evidence>
<dbReference type="AlphaFoldDB" id="A0A4Q1HQM3"/>
<gene>
    <name evidence="2" type="ORF">C7R54_05470</name>
</gene>
<organism evidence="2 3">
    <name type="scientific">Achromobacter aloeverae</name>
    <dbReference type="NCBI Taxonomy" id="1750518"/>
    <lineage>
        <taxon>Bacteria</taxon>
        <taxon>Pseudomonadati</taxon>
        <taxon>Pseudomonadota</taxon>
        <taxon>Betaproteobacteria</taxon>
        <taxon>Burkholderiales</taxon>
        <taxon>Alcaligenaceae</taxon>
        <taxon>Achromobacter</taxon>
    </lineage>
</organism>
<dbReference type="InterPro" id="IPR053135">
    <property type="entry name" value="AKR2_Oxidoreductase"/>
</dbReference>
<evidence type="ECO:0000259" key="1">
    <source>
        <dbReference type="Pfam" id="PF00248"/>
    </source>
</evidence>
<protein>
    <submittedName>
        <fullName evidence="2">Aldo/keto reductase</fullName>
    </submittedName>
</protein>
<dbReference type="CDD" id="cd19095">
    <property type="entry name" value="AKR_PA4992-like"/>
    <property type="match status" value="1"/>
</dbReference>
<reference evidence="2 3" key="1">
    <citation type="journal article" date="2017" name="Int. J. Syst. Evol. Microbiol.">
        <title>Achromobacter aloeverae sp. nov., isolated from the root of Aloe vera (L.) Burm.f.</title>
        <authorList>
            <person name="Kuncharoen N."/>
            <person name="Muramatsu Y."/>
            <person name="Shibata C."/>
            <person name="Kamakura Y."/>
            <person name="Nakagawa Y."/>
            <person name="Tanasupawat S."/>
        </authorList>
    </citation>
    <scope>NUCLEOTIDE SEQUENCE [LARGE SCALE GENOMIC DNA]</scope>
    <source>
        <strain evidence="2 3">AVA-1</strain>
    </source>
</reference>
<dbReference type="Pfam" id="PF00248">
    <property type="entry name" value="Aldo_ket_red"/>
    <property type="match status" value="1"/>
</dbReference>
<dbReference type="SUPFAM" id="SSF51430">
    <property type="entry name" value="NAD(P)-linked oxidoreductase"/>
    <property type="match status" value="1"/>
</dbReference>
<dbReference type="PANTHER" id="PTHR43312:SF1">
    <property type="entry name" value="NADP-DEPENDENT OXIDOREDUCTASE DOMAIN-CONTAINING PROTEIN"/>
    <property type="match status" value="1"/>
</dbReference>
<dbReference type="Proteomes" id="UP000290849">
    <property type="component" value="Unassembled WGS sequence"/>
</dbReference>
<dbReference type="InterPro" id="IPR036812">
    <property type="entry name" value="NAD(P)_OxRdtase_dom_sf"/>
</dbReference>
<sequence length="322" mass="34606">MLPWFPVHPLWRGAMSGHRLSRRSVLALLASLGACGAAGRPAWSQNASPMLARPIPHNPAETLPVVGVGTAANFSGDPGRAGLMAVIKALVAGGGSVIDTAPSYGEAESVIGDILTQTGLGRRVFIATKLEDYQPGRLAPEARAPLQRLRTAKLDLLQLHNVHDPGQRLAELNSLKDLGICRYTGITTTYRSAYGAVESILKREQPDFLEIDYAIDNRDVEARILPAARDAGTAVLVALPLGRGGLFRKVRGKPLPDFASEFDCKSWSQFFLKFLLGNPAVTAVIPGTDKAEHMIDNLAAGQGRLPDAAMRTRMVRYLETLG</sequence>
<accession>A0A4Q1HQM3</accession>
<keyword evidence="3" id="KW-1185">Reference proteome</keyword>
<name>A0A4Q1HQM3_9BURK</name>
<comment type="caution">
    <text evidence="2">The sequence shown here is derived from an EMBL/GenBank/DDBJ whole genome shotgun (WGS) entry which is preliminary data.</text>
</comment>
<evidence type="ECO:0000313" key="3">
    <source>
        <dbReference type="Proteomes" id="UP000290849"/>
    </source>
</evidence>
<dbReference type="PANTHER" id="PTHR43312">
    <property type="entry name" value="D-THREO-ALDOSE 1-DEHYDROGENASE"/>
    <property type="match status" value="1"/>
</dbReference>